<sequence length="366" mass="41494">MLKINSDGYRYLTNWARSCDACCAAPCTLYCHADSAYLCNNCDEYVHAANSLALKHKRVWVCTACENAPAAFTCQPDAAKLCINCDIEIHSANPLAGRHIRVPITPISGLANTSSTTCLEESQAPLLHTENDAMANKIVHELEEDQTDSWLLLDLDNNDNQTNTGFTYIEDVDQYLNHIKYNSCTNYHCQDQINQQQLSSAHRGDICGDSIVPVQSFEAQDQQEHHHQQQQQETTFIDSGYGASKASFVNTTSNSQKLHFQNQVPLSFTNAGYLLTSSNVPNSYSRFSKRTGDLLPNPSLLVPVQFTPMNREAKVLRYREKRRARKFEKQIRYVTRKANAENRPRVKGRFARKKDMELELDQMFPT</sequence>
<dbReference type="GO" id="GO:0003700">
    <property type="term" value="F:DNA-binding transcription factor activity"/>
    <property type="evidence" value="ECO:0007669"/>
    <property type="project" value="TreeGrafter"/>
</dbReference>
<dbReference type="Proteomes" id="UP000027138">
    <property type="component" value="Unassembled WGS sequence"/>
</dbReference>
<dbReference type="GO" id="GO:0008270">
    <property type="term" value="F:zinc ion binding"/>
    <property type="evidence" value="ECO:0007669"/>
    <property type="project" value="UniProtKB-KW"/>
</dbReference>
<dbReference type="PROSITE" id="PS51017">
    <property type="entry name" value="CCT"/>
    <property type="match status" value="1"/>
</dbReference>
<dbReference type="GO" id="GO:0005634">
    <property type="term" value="C:nucleus"/>
    <property type="evidence" value="ECO:0007669"/>
    <property type="project" value="UniProtKB-SubCell"/>
</dbReference>
<dbReference type="EMBL" id="KK920209">
    <property type="protein sequence ID" value="KDP20044.1"/>
    <property type="molecule type" value="Genomic_DNA"/>
</dbReference>
<dbReference type="InterPro" id="IPR049808">
    <property type="entry name" value="CONSTANS-like_Bbox1"/>
</dbReference>
<dbReference type="GO" id="GO:0009909">
    <property type="term" value="P:regulation of flower development"/>
    <property type="evidence" value="ECO:0007669"/>
    <property type="project" value="InterPro"/>
</dbReference>
<evidence type="ECO:0000256" key="3">
    <source>
        <dbReference type="ARBA" id="ARBA00022723"/>
    </source>
</evidence>
<keyword evidence="6 8" id="KW-0539">Nucleus</keyword>
<dbReference type="PROSITE" id="PS50119">
    <property type="entry name" value="ZF_BBOX"/>
    <property type="match status" value="2"/>
</dbReference>
<protein>
    <submittedName>
        <fullName evidence="11">JHL10I11.10 protein</fullName>
    </submittedName>
</protein>
<keyword evidence="3" id="KW-0479">Metal-binding</keyword>
<evidence type="ECO:0000313" key="11">
    <source>
        <dbReference type="EMBL" id="BAJ53164.1"/>
    </source>
</evidence>
<reference evidence="12 13" key="2">
    <citation type="journal article" date="2014" name="PLoS ONE">
        <title>Global Analysis of Gene Expression Profiles in Physic Nut (Jatropha curcas L.) Seedlings Exposed to Salt Stress.</title>
        <authorList>
            <person name="Zhang L."/>
            <person name="Zhang C."/>
            <person name="Wu P."/>
            <person name="Chen Y."/>
            <person name="Li M."/>
            <person name="Jiang H."/>
            <person name="Wu G."/>
        </authorList>
    </citation>
    <scope>NUCLEOTIDE SEQUENCE [LARGE SCALE GENOMIC DNA]</scope>
    <source>
        <strain evidence="13">cv. GZQX0401</strain>
        <tissue evidence="12">Young leaves</tissue>
    </source>
</reference>
<feature type="domain" description="CCT" evidence="10">
    <location>
        <begin position="311"/>
        <end position="353"/>
    </location>
</feature>
<keyword evidence="13" id="KW-1185">Reference proteome</keyword>
<dbReference type="InterPro" id="IPR010402">
    <property type="entry name" value="CCT_domain"/>
</dbReference>
<dbReference type="PANTHER" id="PTHR31319">
    <property type="entry name" value="ZINC FINGER PROTEIN CONSTANS-LIKE 4"/>
    <property type="match status" value="1"/>
</dbReference>
<keyword evidence="4 7" id="KW-0863">Zinc-finger</keyword>
<proteinExistence type="inferred from homology"/>
<evidence type="ECO:0000256" key="7">
    <source>
        <dbReference type="PROSITE-ProRule" id="PRU00024"/>
    </source>
</evidence>
<evidence type="ECO:0000256" key="8">
    <source>
        <dbReference type="PROSITE-ProRule" id="PRU00357"/>
    </source>
</evidence>
<comment type="subcellular location">
    <subcellularLocation>
        <location evidence="1 8">Nucleus</location>
    </subcellularLocation>
</comment>
<feature type="domain" description="B box-type" evidence="9">
    <location>
        <begin position="57"/>
        <end position="104"/>
    </location>
</feature>
<evidence type="ECO:0000256" key="2">
    <source>
        <dbReference type="ARBA" id="ARBA00010024"/>
    </source>
</evidence>
<dbReference type="PANTHER" id="PTHR31319:SF45">
    <property type="entry name" value="ZINC FINGER PROTEIN HD1-LIKE"/>
    <property type="match status" value="1"/>
</dbReference>
<name>E6NU54_JATCU</name>
<evidence type="ECO:0000256" key="1">
    <source>
        <dbReference type="ARBA" id="ARBA00004123"/>
    </source>
</evidence>
<dbReference type="Pfam" id="PF00643">
    <property type="entry name" value="zf-B_box"/>
    <property type="match status" value="1"/>
</dbReference>
<dbReference type="OrthoDB" id="153872at2759"/>
<gene>
    <name evidence="11" type="primary">JHL10I11.10</name>
    <name evidence="12" type="ORF">JCGZ_05813</name>
</gene>
<comment type="similarity">
    <text evidence="2">Belongs to the CONSTANS family.</text>
</comment>
<keyword evidence="5" id="KW-0862">Zinc</keyword>
<evidence type="ECO:0000259" key="9">
    <source>
        <dbReference type="PROSITE" id="PS50119"/>
    </source>
</evidence>
<evidence type="ECO:0000313" key="13">
    <source>
        <dbReference type="Proteomes" id="UP000027138"/>
    </source>
</evidence>
<feature type="domain" description="B box-type" evidence="9">
    <location>
        <begin position="14"/>
        <end position="61"/>
    </location>
</feature>
<dbReference type="Pfam" id="PF06203">
    <property type="entry name" value="CCT"/>
    <property type="match status" value="1"/>
</dbReference>
<evidence type="ECO:0000256" key="5">
    <source>
        <dbReference type="ARBA" id="ARBA00022833"/>
    </source>
</evidence>
<dbReference type="STRING" id="180498.E6NU54"/>
<evidence type="ECO:0000256" key="6">
    <source>
        <dbReference type="ARBA" id="ARBA00023242"/>
    </source>
</evidence>
<dbReference type="AlphaFoldDB" id="E6NU54"/>
<dbReference type="EMBL" id="AP011965">
    <property type="protein sequence ID" value="BAJ53164.1"/>
    <property type="molecule type" value="Genomic_DNA"/>
</dbReference>
<reference evidence="11" key="1">
    <citation type="journal article" date="2011" name="DNA Res.">
        <title>Sequence analysis of the genome of an oil-bearing tree, Jatropha curcas L.</title>
        <authorList>
            <person name="Sato S."/>
            <person name="Hirakawa H."/>
            <person name="Isobe S."/>
            <person name="Fukai E."/>
            <person name="Watanabe A."/>
            <person name="Kato M."/>
            <person name="Kawashima K."/>
            <person name="Minami C."/>
            <person name="Muraki A."/>
            <person name="Nakazaki N."/>
            <person name="Takahashi C."/>
            <person name="Nakayama S."/>
            <person name="Kishida Y."/>
            <person name="Kohara M."/>
            <person name="Yamada M."/>
            <person name="Tsuruoka H."/>
            <person name="Sasamoto S."/>
            <person name="Tabata S."/>
            <person name="Aizu T."/>
            <person name="Toyoda A."/>
            <person name="Shin-I T."/>
            <person name="Minakuchi Y."/>
            <person name="Kohara Y."/>
            <person name="Fujiyama A."/>
            <person name="Tsuchimoto S."/>
            <person name="Kajiyama S."/>
            <person name="Makigano E."/>
            <person name="Ohmido N."/>
            <person name="Shibagaki N."/>
            <person name="Cartagena J.A."/>
            <person name="Wada N."/>
            <person name="Kohinata T."/>
            <person name="Atefeh A."/>
            <person name="Yuasa S."/>
            <person name="Matsunaga S."/>
            <person name="Fukui K."/>
        </authorList>
    </citation>
    <scope>NUCLEOTIDE SEQUENCE</scope>
    <source>
        <strain evidence="11">Palawan</strain>
    </source>
</reference>
<organism evidence="11">
    <name type="scientific">Jatropha curcas</name>
    <name type="common">Barbados nut</name>
    <dbReference type="NCBI Taxonomy" id="180498"/>
    <lineage>
        <taxon>Eukaryota</taxon>
        <taxon>Viridiplantae</taxon>
        <taxon>Streptophyta</taxon>
        <taxon>Embryophyta</taxon>
        <taxon>Tracheophyta</taxon>
        <taxon>Spermatophyta</taxon>
        <taxon>Magnoliopsida</taxon>
        <taxon>eudicotyledons</taxon>
        <taxon>Gunneridae</taxon>
        <taxon>Pentapetalae</taxon>
        <taxon>rosids</taxon>
        <taxon>fabids</taxon>
        <taxon>Malpighiales</taxon>
        <taxon>Euphorbiaceae</taxon>
        <taxon>Crotonoideae</taxon>
        <taxon>Jatropheae</taxon>
        <taxon>Jatropha</taxon>
    </lineage>
</organism>
<dbReference type="GO" id="GO:2000028">
    <property type="term" value="P:regulation of photoperiodism, flowering"/>
    <property type="evidence" value="ECO:0007669"/>
    <property type="project" value="TreeGrafter"/>
</dbReference>
<dbReference type="InterPro" id="IPR000315">
    <property type="entry name" value="Znf_B-box"/>
</dbReference>
<evidence type="ECO:0000313" key="12">
    <source>
        <dbReference type="EMBL" id="KDP20044.1"/>
    </source>
</evidence>
<evidence type="ECO:0000259" key="10">
    <source>
        <dbReference type="PROSITE" id="PS51017"/>
    </source>
</evidence>
<dbReference type="InterPro" id="IPR045281">
    <property type="entry name" value="CONSTANS-like"/>
</dbReference>
<accession>E6NU54</accession>
<dbReference type="CDD" id="cd19821">
    <property type="entry name" value="Bbox1_BBX-like"/>
    <property type="match status" value="2"/>
</dbReference>
<evidence type="ECO:0000256" key="4">
    <source>
        <dbReference type="ARBA" id="ARBA00022771"/>
    </source>
</evidence>
<dbReference type="SMART" id="SM00336">
    <property type="entry name" value="BBOX"/>
    <property type="match status" value="2"/>
</dbReference>